<evidence type="ECO:0000313" key="4">
    <source>
        <dbReference type="Proteomes" id="UP001530400"/>
    </source>
</evidence>
<dbReference type="InterPro" id="IPR049227">
    <property type="entry name" value="DUF6824"/>
</dbReference>
<name>A0ABD3QWU7_9STRA</name>
<evidence type="ECO:0000259" key="2">
    <source>
        <dbReference type="Pfam" id="PF20710"/>
    </source>
</evidence>
<comment type="caution">
    <text evidence="3">The sequence shown here is derived from an EMBL/GenBank/DDBJ whole genome shotgun (WGS) entry which is preliminary data.</text>
</comment>
<feature type="compositionally biased region" description="Polar residues" evidence="1">
    <location>
        <begin position="296"/>
        <end position="307"/>
    </location>
</feature>
<keyword evidence="4" id="KW-1185">Reference proteome</keyword>
<organism evidence="3 4">
    <name type="scientific">Cyclotella atomus</name>
    <dbReference type="NCBI Taxonomy" id="382360"/>
    <lineage>
        <taxon>Eukaryota</taxon>
        <taxon>Sar</taxon>
        <taxon>Stramenopiles</taxon>
        <taxon>Ochrophyta</taxon>
        <taxon>Bacillariophyta</taxon>
        <taxon>Coscinodiscophyceae</taxon>
        <taxon>Thalassiosirophycidae</taxon>
        <taxon>Stephanodiscales</taxon>
        <taxon>Stephanodiscaceae</taxon>
        <taxon>Cyclotella</taxon>
    </lineage>
</organism>
<proteinExistence type="predicted"/>
<feature type="region of interest" description="Disordered" evidence="1">
    <location>
        <begin position="294"/>
        <end position="315"/>
    </location>
</feature>
<accession>A0ABD3QWU7</accession>
<dbReference type="Proteomes" id="UP001530400">
    <property type="component" value="Unassembled WGS sequence"/>
</dbReference>
<evidence type="ECO:0000313" key="3">
    <source>
        <dbReference type="EMBL" id="KAL3804792.1"/>
    </source>
</evidence>
<dbReference type="EMBL" id="JALLPJ020000028">
    <property type="protein sequence ID" value="KAL3804792.1"/>
    <property type="molecule type" value="Genomic_DNA"/>
</dbReference>
<sequence>MFIKPVINPQSVEFVVGGPTNRDVINGKGQGMQKLPGNIKFRKLCAANKASSSFAFIRRYLIFMHIHIANFVFFSSAALFRTPQELYARRVPIMSSMIAQLLRFCLRDMLYLFCQTSRCPEDRKLEVSRGIVHAVKNLQGRFLERDDTTGLYFDIGEEKAMKKTRQALREGQSKIKLLFRGKSEAEEAMPHTPQDYFAYSVHFLSALYAEEKSTNKQQVPVPPLPSAKEDVNNDALSIAVQNALDQFPMASQSMHLGNYMSKPSQLPRGAIPDSTGRYSDMSMSMASLSSEVSDIHTISSGQSSNASIPKDSLGT</sequence>
<protein>
    <recommendedName>
        <fullName evidence="2">DUF6824 domain-containing protein</fullName>
    </recommendedName>
</protein>
<dbReference type="AlphaFoldDB" id="A0ABD3QWU7"/>
<gene>
    <name evidence="3" type="ORF">ACHAWO_005321</name>
</gene>
<feature type="domain" description="DUF6824" evidence="2">
    <location>
        <begin position="120"/>
        <end position="170"/>
    </location>
</feature>
<reference evidence="3 4" key="1">
    <citation type="submission" date="2024-10" db="EMBL/GenBank/DDBJ databases">
        <title>Updated reference genomes for cyclostephanoid diatoms.</title>
        <authorList>
            <person name="Roberts W.R."/>
            <person name="Alverson A.J."/>
        </authorList>
    </citation>
    <scope>NUCLEOTIDE SEQUENCE [LARGE SCALE GENOMIC DNA]</scope>
    <source>
        <strain evidence="3 4">AJA010-31</strain>
    </source>
</reference>
<evidence type="ECO:0000256" key="1">
    <source>
        <dbReference type="SAM" id="MobiDB-lite"/>
    </source>
</evidence>
<dbReference type="Pfam" id="PF20710">
    <property type="entry name" value="DUF6824"/>
    <property type="match status" value="1"/>
</dbReference>